<dbReference type="AlphaFoldDB" id="D1BHT4"/>
<sequence length="214" mass="23011">MAQTWNATERADIARTLTAAGPGAPTLCVGWESQHLAAHLVLRDRTPWYMPPSRLESVAATSTDPAGYADLVAKVAEGPGRLSAGYWFAEQMNLLELFVHSEDLRRAGPDGARSTDVDPEHGRAMWKQFRLFSRLLLRPAPVGVVLVVPDGPRVVARKPRSGTGSVVVTGELADVILYAFGRGASTRVTFQGEPADVRALVARFPGPPEETTAA</sequence>
<dbReference type="InterPro" id="IPR017519">
    <property type="entry name" value="CHP03085"/>
</dbReference>
<dbReference type="EMBL" id="CP001819">
    <property type="protein sequence ID" value="ACZ22004.1"/>
    <property type="molecule type" value="Genomic_DNA"/>
</dbReference>
<dbReference type="NCBIfam" id="TIGR03085">
    <property type="entry name" value="TIGR03085 family metal-binding protein"/>
    <property type="match status" value="1"/>
</dbReference>
<protein>
    <recommendedName>
        <fullName evidence="3">TIGR03085 family protein</fullName>
    </recommendedName>
</protein>
<gene>
    <name evidence="1" type="ordered locus">Sked_20820</name>
</gene>
<dbReference type="SUPFAM" id="SSF109854">
    <property type="entry name" value="DinB/YfiT-like putative metalloenzymes"/>
    <property type="match status" value="1"/>
</dbReference>
<dbReference type="RefSeq" id="WP_012867073.1">
    <property type="nucleotide sequence ID" value="NC_013521.1"/>
</dbReference>
<name>D1BHT4_SANKS</name>
<dbReference type="STRING" id="446469.Sked_20820"/>
<proteinExistence type="predicted"/>
<evidence type="ECO:0008006" key="3">
    <source>
        <dbReference type="Google" id="ProtNLM"/>
    </source>
</evidence>
<dbReference type="InterPro" id="IPR034660">
    <property type="entry name" value="DinB/YfiT-like"/>
</dbReference>
<dbReference type="eggNOG" id="COG0243">
    <property type="taxonomic scope" value="Bacteria"/>
</dbReference>
<dbReference type="KEGG" id="ske:Sked_20820"/>
<accession>D1BHT4</accession>
<dbReference type="OrthoDB" id="3268903at2"/>
<dbReference type="HOGENOM" id="CLU_1287934_0_0_11"/>
<dbReference type="NCBIfam" id="TIGR03083">
    <property type="entry name" value="maleylpyruvate isomerase family mycothiol-dependent enzyme"/>
    <property type="match status" value="1"/>
</dbReference>
<reference evidence="1 2" key="1">
    <citation type="journal article" date="2009" name="Stand. Genomic Sci.">
        <title>Complete genome sequence of Sanguibacter keddieii type strain (ST-74).</title>
        <authorList>
            <person name="Ivanova N."/>
            <person name="Sikorski J."/>
            <person name="Sims D."/>
            <person name="Brettin T."/>
            <person name="Detter J.C."/>
            <person name="Han C."/>
            <person name="Lapidus A."/>
            <person name="Copeland A."/>
            <person name="Glavina Del Rio T."/>
            <person name="Nolan M."/>
            <person name="Chen F."/>
            <person name="Lucas S."/>
            <person name="Tice H."/>
            <person name="Cheng J.F."/>
            <person name="Bruce D."/>
            <person name="Goodwin L."/>
            <person name="Pitluck S."/>
            <person name="Pati A."/>
            <person name="Mavromatis K."/>
            <person name="Chen A."/>
            <person name="Palaniappan K."/>
            <person name="D'haeseleer P."/>
            <person name="Chain P."/>
            <person name="Bristow J."/>
            <person name="Eisen J.A."/>
            <person name="Markowitz V."/>
            <person name="Hugenholtz P."/>
            <person name="Goker M."/>
            <person name="Pukall R."/>
            <person name="Klenk H.P."/>
            <person name="Kyrpides N.C."/>
        </authorList>
    </citation>
    <scope>NUCLEOTIDE SEQUENCE [LARGE SCALE GENOMIC DNA]</scope>
    <source>
        <strain evidence="2">ATCC 51767 / DSM 10542 / NCFB 3025 / ST-74</strain>
    </source>
</reference>
<dbReference type="Proteomes" id="UP000000322">
    <property type="component" value="Chromosome"/>
</dbReference>
<evidence type="ECO:0000313" key="2">
    <source>
        <dbReference type="Proteomes" id="UP000000322"/>
    </source>
</evidence>
<dbReference type="InterPro" id="IPR017517">
    <property type="entry name" value="Maleyloyr_isom"/>
</dbReference>
<organism evidence="1 2">
    <name type="scientific">Sanguibacter keddieii (strain ATCC 51767 / DSM 10542 / NCFB 3025 / ST-74)</name>
    <dbReference type="NCBI Taxonomy" id="446469"/>
    <lineage>
        <taxon>Bacteria</taxon>
        <taxon>Bacillati</taxon>
        <taxon>Actinomycetota</taxon>
        <taxon>Actinomycetes</taxon>
        <taxon>Micrococcales</taxon>
        <taxon>Sanguibacteraceae</taxon>
        <taxon>Sanguibacter</taxon>
    </lineage>
</organism>
<keyword evidence="2" id="KW-1185">Reference proteome</keyword>
<evidence type="ECO:0000313" key="1">
    <source>
        <dbReference type="EMBL" id="ACZ22004.1"/>
    </source>
</evidence>